<dbReference type="InterPro" id="IPR040079">
    <property type="entry name" value="Glutathione_S-Trfase"/>
</dbReference>
<dbReference type="Proteomes" id="UP000734854">
    <property type="component" value="Unassembled WGS sequence"/>
</dbReference>
<dbReference type="GO" id="GO:0004364">
    <property type="term" value="F:glutathione transferase activity"/>
    <property type="evidence" value="ECO:0007669"/>
    <property type="project" value="UniProtKB-EC"/>
</dbReference>
<dbReference type="SFLD" id="SFLDG01150">
    <property type="entry name" value="Main.1:_Beta-like"/>
    <property type="match status" value="1"/>
</dbReference>
<dbReference type="SFLD" id="SFLDG01154">
    <property type="entry name" value="Main.5:_Phi-like"/>
    <property type="match status" value="1"/>
</dbReference>
<dbReference type="GO" id="GO:0006749">
    <property type="term" value="P:glutathione metabolic process"/>
    <property type="evidence" value="ECO:0007669"/>
    <property type="project" value="TreeGrafter"/>
</dbReference>
<accession>A0A8J5FJB3</accession>
<dbReference type="InterPro" id="IPR034347">
    <property type="entry name" value="GST_Phi_C"/>
</dbReference>
<evidence type="ECO:0000259" key="5">
    <source>
        <dbReference type="PROSITE" id="PS50404"/>
    </source>
</evidence>
<dbReference type="FunFam" id="1.20.1050.10:FF:000004">
    <property type="entry name" value="Glutathione S-transferase F2"/>
    <property type="match status" value="1"/>
</dbReference>
<dbReference type="GO" id="GO:0009635">
    <property type="term" value="P:response to herbicide"/>
    <property type="evidence" value="ECO:0007669"/>
    <property type="project" value="UniProtKB-ARBA"/>
</dbReference>
<dbReference type="CDD" id="cd03187">
    <property type="entry name" value="GST_C_Phi"/>
    <property type="match status" value="1"/>
</dbReference>
<dbReference type="PANTHER" id="PTHR43900:SF3">
    <property type="entry name" value="GLUTATHIONE S-TRANSFERASE RHO"/>
    <property type="match status" value="1"/>
</dbReference>
<comment type="similarity">
    <text evidence="1">Belongs to the GST superfamily. Phi family.</text>
</comment>
<feature type="domain" description="GST N-terminal" evidence="5">
    <location>
        <begin position="2"/>
        <end position="83"/>
    </location>
</feature>
<evidence type="ECO:0000256" key="2">
    <source>
        <dbReference type="ARBA" id="ARBA00012452"/>
    </source>
</evidence>
<evidence type="ECO:0000313" key="8">
    <source>
        <dbReference type="Proteomes" id="UP000734854"/>
    </source>
</evidence>
<evidence type="ECO:0000256" key="4">
    <source>
        <dbReference type="ARBA" id="ARBA00047960"/>
    </source>
</evidence>
<dbReference type="OrthoDB" id="422574at2759"/>
<keyword evidence="8" id="KW-1185">Reference proteome</keyword>
<protein>
    <recommendedName>
        <fullName evidence="2">glutathione transferase</fullName>
        <ecNumber evidence="2">2.5.1.18</ecNumber>
    </recommendedName>
</protein>
<dbReference type="InterPro" id="IPR010987">
    <property type="entry name" value="Glutathione-S-Trfase_C-like"/>
</dbReference>
<dbReference type="PROSITE" id="PS50404">
    <property type="entry name" value="GST_NTER"/>
    <property type="match status" value="1"/>
</dbReference>
<proteinExistence type="inferred from homology"/>
<dbReference type="GO" id="GO:0005737">
    <property type="term" value="C:cytoplasm"/>
    <property type="evidence" value="ECO:0007669"/>
    <property type="project" value="TreeGrafter"/>
</dbReference>
<dbReference type="SFLD" id="SFLDG00358">
    <property type="entry name" value="Main_(cytGST)"/>
    <property type="match status" value="1"/>
</dbReference>
<dbReference type="AlphaFoldDB" id="A0A8J5FJB3"/>
<dbReference type="EC" id="2.5.1.18" evidence="2"/>
<dbReference type="CDD" id="cd03053">
    <property type="entry name" value="GST_N_Phi"/>
    <property type="match status" value="1"/>
</dbReference>
<comment type="caution">
    <text evidence="7">The sequence shown here is derived from an EMBL/GenBank/DDBJ whole genome shotgun (WGS) entry which is preliminary data.</text>
</comment>
<dbReference type="PROSITE" id="PS50405">
    <property type="entry name" value="GST_CTER"/>
    <property type="match status" value="1"/>
</dbReference>
<sequence>MGGIKIYGMPTSTNTIRALAALNEKGLDYELVIVDLRTGAHKHPNFLALNPFGQIPVLEDGDVVLFESRAINRYIATKYAEAGPDLLLSGGTPAERAAVEIWLEVESQQFGPPIASLVFEALIKPILVKATADEAIVEAQAAKLEKVLDVYEARLAQNKYLAGEHFTLVDLNHIPYTNYLLKTSKAALVTSRPHLLAWWKDVSARPAWVKTAAGIPF</sequence>
<dbReference type="EMBL" id="JACMSC010000014">
    <property type="protein sequence ID" value="KAG6489400.1"/>
    <property type="molecule type" value="Genomic_DNA"/>
</dbReference>
<dbReference type="InterPro" id="IPR004045">
    <property type="entry name" value="Glutathione_S-Trfase_N"/>
</dbReference>
<evidence type="ECO:0000313" key="7">
    <source>
        <dbReference type="EMBL" id="KAG6489400.1"/>
    </source>
</evidence>
<dbReference type="Pfam" id="PF02798">
    <property type="entry name" value="GST_N"/>
    <property type="match status" value="1"/>
</dbReference>
<evidence type="ECO:0000256" key="1">
    <source>
        <dbReference type="ARBA" id="ARBA00010128"/>
    </source>
</evidence>
<organism evidence="7 8">
    <name type="scientific">Zingiber officinale</name>
    <name type="common">Ginger</name>
    <name type="synonym">Amomum zingiber</name>
    <dbReference type="NCBI Taxonomy" id="94328"/>
    <lineage>
        <taxon>Eukaryota</taxon>
        <taxon>Viridiplantae</taxon>
        <taxon>Streptophyta</taxon>
        <taxon>Embryophyta</taxon>
        <taxon>Tracheophyta</taxon>
        <taxon>Spermatophyta</taxon>
        <taxon>Magnoliopsida</taxon>
        <taxon>Liliopsida</taxon>
        <taxon>Zingiberales</taxon>
        <taxon>Zingiberaceae</taxon>
        <taxon>Zingiber</taxon>
    </lineage>
</organism>
<dbReference type="InterPro" id="IPR004046">
    <property type="entry name" value="GST_C"/>
</dbReference>
<name>A0A8J5FJB3_ZINOF</name>
<evidence type="ECO:0000259" key="6">
    <source>
        <dbReference type="PROSITE" id="PS50405"/>
    </source>
</evidence>
<comment type="catalytic activity">
    <reaction evidence="4">
        <text>RX + glutathione = an S-substituted glutathione + a halide anion + H(+)</text>
        <dbReference type="Rhea" id="RHEA:16437"/>
        <dbReference type="ChEBI" id="CHEBI:15378"/>
        <dbReference type="ChEBI" id="CHEBI:16042"/>
        <dbReference type="ChEBI" id="CHEBI:17792"/>
        <dbReference type="ChEBI" id="CHEBI:57925"/>
        <dbReference type="ChEBI" id="CHEBI:90779"/>
        <dbReference type="EC" id="2.5.1.18"/>
    </reaction>
</comment>
<dbReference type="SMR" id="A0A8J5FJB3"/>
<feature type="domain" description="GST C-terminal" evidence="6">
    <location>
        <begin position="92"/>
        <end position="217"/>
    </location>
</feature>
<dbReference type="Pfam" id="PF00043">
    <property type="entry name" value="GST_C"/>
    <property type="match status" value="1"/>
</dbReference>
<dbReference type="PANTHER" id="PTHR43900">
    <property type="entry name" value="GLUTATHIONE S-TRANSFERASE RHO"/>
    <property type="match status" value="1"/>
</dbReference>
<gene>
    <name evidence="7" type="ORF">ZIOFF_050669</name>
</gene>
<dbReference type="FunFam" id="3.40.30.10:FF:000016">
    <property type="entry name" value="Glutathione S-transferase F2"/>
    <property type="match status" value="1"/>
</dbReference>
<evidence type="ECO:0000256" key="3">
    <source>
        <dbReference type="ARBA" id="ARBA00022679"/>
    </source>
</evidence>
<reference evidence="7 8" key="1">
    <citation type="submission" date="2020-08" db="EMBL/GenBank/DDBJ databases">
        <title>Plant Genome Project.</title>
        <authorList>
            <person name="Zhang R.-G."/>
        </authorList>
    </citation>
    <scope>NUCLEOTIDE SEQUENCE [LARGE SCALE GENOMIC DNA]</scope>
    <source>
        <tissue evidence="7">Rhizome</tissue>
    </source>
</reference>
<keyword evidence="3" id="KW-0808">Transferase</keyword>
<dbReference type="SFLD" id="SFLDS00019">
    <property type="entry name" value="Glutathione_Transferase_(cytos"/>
    <property type="match status" value="1"/>
</dbReference>
<dbReference type="GO" id="GO:0043295">
    <property type="term" value="F:glutathione binding"/>
    <property type="evidence" value="ECO:0007669"/>
    <property type="project" value="TreeGrafter"/>
</dbReference>